<feature type="transmembrane region" description="Helical" evidence="2">
    <location>
        <begin position="76"/>
        <end position="96"/>
    </location>
</feature>
<organism evidence="3 4">
    <name type="scientific">Phyllosticta citricarpa</name>
    <dbReference type="NCBI Taxonomy" id="55181"/>
    <lineage>
        <taxon>Eukaryota</taxon>
        <taxon>Fungi</taxon>
        <taxon>Dikarya</taxon>
        <taxon>Ascomycota</taxon>
        <taxon>Pezizomycotina</taxon>
        <taxon>Dothideomycetes</taxon>
        <taxon>Dothideomycetes incertae sedis</taxon>
        <taxon>Botryosphaeriales</taxon>
        <taxon>Phyllostictaceae</taxon>
        <taxon>Phyllosticta</taxon>
    </lineage>
</organism>
<feature type="compositionally biased region" description="Basic and acidic residues" evidence="1">
    <location>
        <begin position="216"/>
        <end position="225"/>
    </location>
</feature>
<sequence length="225" mass="25264">MRLLLSITPRPSRLQWQTVHPCLCAARHATTESFPRVVQPSLWHNLVPKPFRHGSRPPSSRLSRWERLRLIWRNPATIFIAFGLMMGSNAINLLLLRNSMADYSRKADAKIALLREVFEKVQKGEEVDVEGLLGTGSEESDRDWKEALEEIEGDERSWQSRKRRRAISAESREPQDSSKSSSEGSPSVSPSGNTMSTAAPTDSKDAPPSLGYLIPADKRGTIQFL</sequence>
<dbReference type="Pfam" id="PF17254">
    <property type="entry name" value="DUF5321"/>
    <property type="match status" value="1"/>
</dbReference>
<proteinExistence type="predicted"/>
<dbReference type="Proteomes" id="UP001365128">
    <property type="component" value="Unassembled WGS sequence"/>
</dbReference>
<evidence type="ECO:0000313" key="3">
    <source>
        <dbReference type="EMBL" id="KAK7556827.1"/>
    </source>
</evidence>
<evidence type="ECO:0000256" key="1">
    <source>
        <dbReference type="SAM" id="MobiDB-lite"/>
    </source>
</evidence>
<dbReference type="EMBL" id="JBBPDW010000001">
    <property type="protein sequence ID" value="KAK7556827.1"/>
    <property type="molecule type" value="Genomic_DNA"/>
</dbReference>
<keyword evidence="2" id="KW-0812">Transmembrane</keyword>
<protein>
    <submittedName>
        <fullName evidence="3">Uncharacterized protein</fullName>
    </submittedName>
</protein>
<dbReference type="InterPro" id="IPR035213">
    <property type="entry name" value="DUF5321"/>
</dbReference>
<keyword evidence="4" id="KW-1185">Reference proteome</keyword>
<keyword evidence="2" id="KW-1133">Transmembrane helix</keyword>
<feature type="region of interest" description="Disordered" evidence="1">
    <location>
        <begin position="155"/>
        <end position="225"/>
    </location>
</feature>
<comment type="caution">
    <text evidence="3">The sequence shown here is derived from an EMBL/GenBank/DDBJ whole genome shotgun (WGS) entry which is preliminary data.</text>
</comment>
<evidence type="ECO:0000256" key="2">
    <source>
        <dbReference type="SAM" id="Phobius"/>
    </source>
</evidence>
<feature type="compositionally biased region" description="Low complexity" evidence="1">
    <location>
        <begin position="177"/>
        <end position="191"/>
    </location>
</feature>
<keyword evidence="2" id="KW-0472">Membrane</keyword>
<name>A0ABR1MQW3_9PEZI</name>
<accession>A0ABR1MQW3</accession>
<gene>
    <name evidence="3" type="ORF">IWX46DRAFT_516946</name>
</gene>
<evidence type="ECO:0000313" key="4">
    <source>
        <dbReference type="Proteomes" id="UP001365128"/>
    </source>
</evidence>
<reference evidence="3 4" key="1">
    <citation type="submission" date="2024-04" db="EMBL/GenBank/DDBJ databases">
        <title>Phyllosticta paracitricarpa is synonymous to the EU quarantine fungus P. citricarpa based on phylogenomic analyses.</title>
        <authorList>
            <consortium name="Lawrence Berkeley National Laboratory"/>
            <person name="Van Ingen-Buijs V.A."/>
            <person name="Van Westerhoven A.C."/>
            <person name="Haridas S."/>
            <person name="Skiadas P."/>
            <person name="Martin F."/>
            <person name="Groenewald J.Z."/>
            <person name="Crous P.W."/>
            <person name="Seidl M.F."/>
        </authorList>
    </citation>
    <scope>NUCLEOTIDE SEQUENCE [LARGE SCALE GENOMIC DNA]</scope>
    <source>
        <strain evidence="3 4">CBS 122670</strain>
    </source>
</reference>